<reference evidence="3 4" key="1">
    <citation type="submission" date="2015-12" db="EMBL/GenBank/DDBJ databases">
        <title>Genome sequence of Thalassospira lucentensis MCCC 1A02072.</title>
        <authorList>
            <person name="Lu L."/>
            <person name="Lai Q."/>
            <person name="Shao Z."/>
            <person name="Qian P."/>
        </authorList>
    </citation>
    <scope>NUCLEOTIDE SEQUENCE [LARGE SCALE GENOMIC DNA]</scope>
    <source>
        <strain evidence="3 4">MCCC 1A02072</strain>
    </source>
</reference>
<evidence type="ECO:0000313" key="4">
    <source>
        <dbReference type="Proteomes" id="UP000076335"/>
    </source>
</evidence>
<dbReference type="RefSeq" id="WP_062951708.1">
    <property type="nucleotide sequence ID" value="NZ_LPVY01000012.1"/>
</dbReference>
<feature type="domain" description="N-acetyltransferase" evidence="2">
    <location>
        <begin position="25"/>
        <end position="188"/>
    </location>
</feature>
<dbReference type="PROSITE" id="PS51186">
    <property type="entry name" value="GNAT"/>
    <property type="match status" value="1"/>
</dbReference>
<keyword evidence="3" id="KW-0808">Transferase</keyword>
<dbReference type="Gene3D" id="3.40.630.30">
    <property type="match status" value="1"/>
</dbReference>
<dbReference type="Pfam" id="PF00583">
    <property type="entry name" value="Acetyltransf_1"/>
    <property type="match status" value="1"/>
</dbReference>
<dbReference type="CDD" id="cd04301">
    <property type="entry name" value="NAT_SF"/>
    <property type="match status" value="1"/>
</dbReference>
<protein>
    <submittedName>
        <fullName evidence="3">GCN5 family acetyltransferase</fullName>
    </submittedName>
</protein>
<evidence type="ECO:0000256" key="1">
    <source>
        <dbReference type="SAM" id="MobiDB-lite"/>
    </source>
</evidence>
<comment type="caution">
    <text evidence="3">The sequence shown here is derived from an EMBL/GenBank/DDBJ whole genome shotgun (WGS) entry which is preliminary data.</text>
</comment>
<dbReference type="GO" id="GO:0016747">
    <property type="term" value="F:acyltransferase activity, transferring groups other than amino-acyl groups"/>
    <property type="evidence" value="ECO:0007669"/>
    <property type="project" value="InterPro"/>
</dbReference>
<dbReference type="InterPro" id="IPR016181">
    <property type="entry name" value="Acyl_CoA_acyltransferase"/>
</dbReference>
<dbReference type="PANTHER" id="PTHR43072:SF8">
    <property type="entry name" value="ACYLTRANSFERASE FABY-RELATED"/>
    <property type="match status" value="1"/>
</dbReference>
<dbReference type="PANTHER" id="PTHR43072">
    <property type="entry name" value="N-ACETYLTRANSFERASE"/>
    <property type="match status" value="1"/>
</dbReference>
<evidence type="ECO:0000313" key="3">
    <source>
        <dbReference type="EMBL" id="KZB64445.1"/>
    </source>
</evidence>
<dbReference type="InterPro" id="IPR000182">
    <property type="entry name" value="GNAT_dom"/>
</dbReference>
<name>A0A154L4R8_9PROT</name>
<dbReference type="EMBL" id="LPVY01000012">
    <property type="protein sequence ID" value="KZB64445.1"/>
    <property type="molecule type" value="Genomic_DNA"/>
</dbReference>
<feature type="region of interest" description="Disordered" evidence="1">
    <location>
        <begin position="1"/>
        <end position="20"/>
    </location>
</feature>
<feature type="compositionally biased region" description="Polar residues" evidence="1">
    <location>
        <begin position="1"/>
        <end position="11"/>
    </location>
</feature>
<sequence length="203" mass="22088">MTTSPVSSSPSGKPLPNGDASLEDLVIRDAEPEDFGRITEIYGHHVLHGLASFEERAPEIAELTSRWQHVRERGLPYLVAEIDGRVEGFAYAGAYRPRPAYRFTVEDTIYIAPDVVGKGAGRALLSELIRRCTALGYRQMVAVIGDSANVASIGLHARLGFRVAGTLQSAGFKLGRWVDSVIMQRGLGDGDGNFPEHDPGREK</sequence>
<proteinExistence type="predicted"/>
<dbReference type="AlphaFoldDB" id="A0A154L4R8"/>
<dbReference type="Proteomes" id="UP000076335">
    <property type="component" value="Unassembled WGS sequence"/>
</dbReference>
<evidence type="ECO:0000259" key="2">
    <source>
        <dbReference type="PROSITE" id="PS51186"/>
    </source>
</evidence>
<organism evidence="3 4">
    <name type="scientific">Thalassospira lucentensis</name>
    <dbReference type="NCBI Taxonomy" id="168935"/>
    <lineage>
        <taxon>Bacteria</taxon>
        <taxon>Pseudomonadati</taxon>
        <taxon>Pseudomonadota</taxon>
        <taxon>Alphaproteobacteria</taxon>
        <taxon>Rhodospirillales</taxon>
        <taxon>Thalassospiraceae</taxon>
        <taxon>Thalassospira</taxon>
    </lineage>
</organism>
<accession>A0A154L4R8</accession>
<dbReference type="SUPFAM" id="SSF55729">
    <property type="entry name" value="Acyl-CoA N-acyltransferases (Nat)"/>
    <property type="match status" value="1"/>
</dbReference>
<gene>
    <name evidence="3" type="ORF">AUP42_00590</name>
</gene>